<name>A0AAD8PIQ2_9PEZI</name>
<feature type="chain" id="PRO_5042121101" evidence="1">
    <location>
        <begin position="20"/>
        <end position="106"/>
    </location>
</feature>
<comment type="caution">
    <text evidence="2">The sequence shown here is derived from an EMBL/GenBank/DDBJ whole genome shotgun (WGS) entry which is preliminary data.</text>
</comment>
<accession>A0AAD8PIQ2</accession>
<protein>
    <submittedName>
        <fullName evidence="2">Uncharacterized protein</fullName>
    </submittedName>
</protein>
<evidence type="ECO:0000313" key="2">
    <source>
        <dbReference type="EMBL" id="KAK1561749.1"/>
    </source>
</evidence>
<proteinExistence type="predicted"/>
<dbReference type="EMBL" id="JAHLJV010000234">
    <property type="protein sequence ID" value="KAK1561749.1"/>
    <property type="molecule type" value="Genomic_DNA"/>
</dbReference>
<dbReference type="AlphaFoldDB" id="A0AAD8PIQ2"/>
<sequence length="106" mass="11722">MKIFISALTAALLASVAKACDTYDQCRCTMADNTFNNNATEQACDYLNKKAGGNETKMIYGPRGSHDAERWCVRWDGDYIDNCDMREACAMTNATGKDSWCKLGLS</sequence>
<keyword evidence="1" id="KW-0732">Signal</keyword>
<dbReference type="RefSeq" id="XP_060406840.1">
    <property type="nucleotide sequence ID" value="XM_060559525.1"/>
</dbReference>
<feature type="signal peptide" evidence="1">
    <location>
        <begin position="1"/>
        <end position="19"/>
    </location>
</feature>
<dbReference type="GeneID" id="85443765"/>
<gene>
    <name evidence="2" type="ORF">LY79DRAFT_573878</name>
</gene>
<organism evidence="2 3">
    <name type="scientific">Colletotrichum navitas</name>
    <dbReference type="NCBI Taxonomy" id="681940"/>
    <lineage>
        <taxon>Eukaryota</taxon>
        <taxon>Fungi</taxon>
        <taxon>Dikarya</taxon>
        <taxon>Ascomycota</taxon>
        <taxon>Pezizomycotina</taxon>
        <taxon>Sordariomycetes</taxon>
        <taxon>Hypocreomycetidae</taxon>
        <taxon>Glomerellales</taxon>
        <taxon>Glomerellaceae</taxon>
        <taxon>Colletotrichum</taxon>
        <taxon>Colletotrichum graminicola species complex</taxon>
    </lineage>
</organism>
<keyword evidence="3" id="KW-1185">Reference proteome</keyword>
<evidence type="ECO:0000256" key="1">
    <source>
        <dbReference type="SAM" id="SignalP"/>
    </source>
</evidence>
<reference evidence="2" key="1">
    <citation type="submission" date="2021-06" db="EMBL/GenBank/DDBJ databases">
        <title>Comparative genomics, transcriptomics and evolutionary studies reveal genomic signatures of adaptation to plant cell wall in hemibiotrophic fungi.</title>
        <authorList>
            <consortium name="DOE Joint Genome Institute"/>
            <person name="Baroncelli R."/>
            <person name="Diaz J.F."/>
            <person name="Benocci T."/>
            <person name="Peng M."/>
            <person name="Battaglia E."/>
            <person name="Haridas S."/>
            <person name="Andreopoulos W."/>
            <person name="Labutti K."/>
            <person name="Pangilinan J."/>
            <person name="Floch G.L."/>
            <person name="Makela M.R."/>
            <person name="Henrissat B."/>
            <person name="Grigoriev I.V."/>
            <person name="Crouch J.A."/>
            <person name="De Vries R.P."/>
            <person name="Sukno S.A."/>
            <person name="Thon M.R."/>
        </authorList>
    </citation>
    <scope>NUCLEOTIDE SEQUENCE</scope>
    <source>
        <strain evidence="2">CBS 125086</strain>
    </source>
</reference>
<dbReference type="Proteomes" id="UP001230504">
    <property type="component" value="Unassembled WGS sequence"/>
</dbReference>
<evidence type="ECO:0000313" key="3">
    <source>
        <dbReference type="Proteomes" id="UP001230504"/>
    </source>
</evidence>